<evidence type="ECO:0000259" key="3">
    <source>
        <dbReference type="Pfam" id="PF04355"/>
    </source>
</evidence>
<dbReference type="InterPro" id="IPR037873">
    <property type="entry name" value="BamE-like"/>
</dbReference>
<proteinExistence type="predicted"/>
<reference evidence="5" key="1">
    <citation type="submission" date="2016-11" db="EMBL/GenBank/DDBJ databases">
        <authorList>
            <person name="Varghese N."/>
            <person name="Submissions S."/>
        </authorList>
    </citation>
    <scope>NUCLEOTIDE SEQUENCE [LARGE SCALE GENOMIC DNA]</scope>
    <source>
        <strain evidence="5">ALO Sharm</strain>
    </source>
</reference>
<evidence type="ECO:0000256" key="2">
    <source>
        <dbReference type="ARBA" id="ARBA00023136"/>
    </source>
</evidence>
<keyword evidence="5" id="KW-1185">Reference proteome</keyword>
<dbReference type="Proteomes" id="UP000184248">
    <property type="component" value="Unassembled WGS sequence"/>
</dbReference>
<sequence length="269" mass="29774">MTINRDTLDGVSAGMCLEHYQARKRASHSVRKVSCGGTLMMSLMLSSCAGAESGDGFPDPDDAYIRGGIFESPQAIRSVQPGMTKDQVRHLLGSPHFAEGRLNAQRWDYLFDLSGDARPGTGMCQFQLTFDGAMRVEKTRWRTAECAVRYSAIQIEPLESDDMGPRYHLPVVGMFSEEGRLTADGRQALEEFAQILQRDFHAPMLVIGSYPEPGRYRAQCEAVQRFLRARDGEAVGRVSLTSEDIASCRGLDIDDTCLDDQVVIAIQAR</sequence>
<gene>
    <name evidence="4" type="ORF">SAMN05192556_10351</name>
</gene>
<name>A0A1M6SMK4_9GAMM</name>
<accession>A0A1M6SMK4</accession>
<protein>
    <submittedName>
        <fullName evidence="4">SmpA / OmlA family protein</fullName>
    </submittedName>
</protein>
<evidence type="ECO:0000313" key="4">
    <source>
        <dbReference type="EMBL" id="SHK45880.1"/>
    </source>
</evidence>
<evidence type="ECO:0000256" key="1">
    <source>
        <dbReference type="ARBA" id="ARBA00022729"/>
    </source>
</evidence>
<evidence type="ECO:0000313" key="5">
    <source>
        <dbReference type="Proteomes" id="UP000184248"/>
    </source>
</evidence>
<dbReference type="EMBL" id="FRAL01000003">
    <property type="protein sequence ID" value="SHK45880.1"/>
    <property type="molecule type" value="Genomic_DNA"/>
</dbReference>
<keyword evidence="2" id="KW-0472">Membrane</keyword>
<organism evidence="4 5">
    <name type="scientific">Halomonas caseinilytica</name>
    <dbReference type="NCBI Taxonomy" id="438744"/>
    <lineage>
        <taxon>Bacteria</taxon>
        <taxon>Pseudomonadati</taxon>
        <taxon>Pseudomonadota</taxon>
        <taxon>Gammaproteobacteria</taxon>
        <taxon>Oceanospirillales</taxon>
        <taxon>Halomonadaceae</taxon>
        <taxon>Halomonas</taxon>
    </lineage>
</organism>
<dbReference type="AlphaFoldDB" id="A0A1M6SMK4"/>
<dbReference type="GO" id="GO:0019867">
    <property type="term" value="C:outer membrane"/>
    <property type="evidence" value="ECO:0007669"/>
    <property type="project" value="InterPro"/>
</dbReference>
<feature type="domain" description="Outer membrane protein assembly factor BamE" evidence="3">
    <location>
        <begin position="72"/>
        <end position="138"/>
    </location>
</feature>
<dbReference type="InterPro" id="IPR007450">
    <property type="entry name" value="BamE_dom"/>
</dbReference>
<dbReference type="Gene3D" id="3.30.1450.10">
    <property type="match status" value="1"/>
</dbReference>
<keyword evidence="1" id="KW-0732">Signal</keyword>
<dbReference type="OrthoDB" id="1149075at2"/>
<dbReference type="Pfam" id="PF04355">
    <property type="entry name" value="BamE"/>
    <property type="match status" value="1"/>
</dbReference>